<reference evidence="9 10" key="1">
    <citation type="journal article" date="2016" name="PLoS Pathog.">
        <title>Biosynthesis of antibiotic leucinostatins in bio-control fungus Purpureocillium lilacinum and their inhibition on phytophthora revealed by genome mining.</title>
        <authorList>
            <person name="Wang G."/>
            <person name="Liu Z."/>
            <person name="Lin R."/>
            <person name="Li E."/>
            <person name="Mao Z."/>
            <person name="Ling J."/>
            <person name="Yang Y."/>
            <person name="Yin W.B."/>
            <person name="Xie B."/>
        </authorList>
    </citation>
    <scope>NUCLEOTIDE SEQUENCE [LARGE SCALE GENOMIC DNA]</scope>
    <source>
        <strain evidence="9">170</strain>
    </source>
</reference>
<dbReference type="SUPFAM" id="SSF57701">
    <property type="entry name" value="Zn2/Cys6 DNA-binding domain"/>
    <property type="match status" value="1"/>
</dbReference>
<evidence type="ECO:0000256" key="3">
    <source>
        <dbReference type="ARBA" id="ARBA00023015"/>
    </source>
</evidence>
<evidence type="ECO:0000256" key="1">
    <source>
        <dbReference type="ARBA" id="ARBA00004123"/>
    </source>
</evidence>
<sequence length="602" mass="66865">MIVASPPPVRTKQRLACQECRRRKLRCDGNQPRCSTCENSGTECDVSTNRPPRGPKKGYLKALQSKIDTLESRLEAQENGHLKWPDTIDNGTDLMSSIPSLPCMTIAGFENPKLDGNLFSMSNPMVSDQDPFLAAFVDVSALPPTTAMLPEHAPPTPSTTTGSSRTTSGIHVTDIMQAELDQLYFDRIHAAVPILHQRRYLSWSKSHFKTNSRLCLQYAMWATASLMSAQFQHMQDMLYSEVKRMLANSSLPSSSPSPSSSSSCSSSSSSSSGSQSNHNAAIHVELVQAWVLAATYEFVKANHHEACISAGRALRLAQLMGLYKLDVSNNATATSETDFIITEEKRRVFWMAFTLESLYSMRNGLPLVIHEHNITTFLPVPDPEFQNGQPVQTGFLSDCIDKRSTIVKSPLNECIMLMAMCARTLFHAHQYNTHCQSGQAECDHLDWQKWLDNVLLVRLQTLAQDYPSPTNSCDPTLLFASCLAQATIVYLCREMQSIEWPDNGGRGIPLVAEYQQRALAAVEHTLEFARSLTDFPPFKISPFMPIPLFICAEFLSLNRSNPATAPLLQNLVDILGQLKEVDNPQKYIGLPDLDLVTASMNL</sequence>
<dbReference type="STRING" id="1380566.A0A179FN97"/>
<evidence type="ECO:0000313" key="9">
    <source>
        <dbReference type="EMBL" id="OAQ66817.1"/>
    </source>
</evidence>
<dbReference type="GeneID" id="28851050"/>
<feature type="domain" description="Zn(2)-C6 fungal-type" evidence="8">
    <location>
        <begin position="16"/>
        <end position="44"/>
    </location>
</feature>
<proteinExistence type="predicted"/>
<dbReference type="Pfam" id="PF00172">
    <property type="entry name" value="Zn_clus"/>
    <property type="match status" value="1"/>
</dbReference>
<dbReference type="CDD" id="cd00067">
    <property type="entry name" value="GAL4"/>
    <property type="match status" value="1"/>
</dbReference>
<dbReference type="AlphaFoldDB" id="A0A179FN97"/>
<dbReference type="InterPro" id="IPR007219">
    <property type="entry name" value="XnlR_reg_dom"/>
</dbReference>
<dbReference type="SMART" id="SM00906">
    <property type="entry name" value="Fungal_trans"/>
    <property type="match status" value="1"/>
</dbReference>
<gene>
    <name evidence="9" type="ORF">VFPPC_08329</name>
</gene>
<dbReference type="InterPro" id="IPR036864">
    <property type="entry name" value="Zn2-C6_fun-type_DNA-bd_sf"/>
</dbReference>
<dbReference type="GO" id="GO:0000981">
    <property type="term" value="F:DNA-binding transcription factor activity, RNA polymerase II-specific"/>
    <property type="evidence" value="ECO:0007669"/>
    <property type="project" value="InterPro"/>
</dbReference>
<feature type="region of interest" description="Disordered" evidence="7">
    <location>
        <begin position="147"/>
        <end position="167"/>
    </location>
</feature>
<evidence type="ECO:0000256" key="7">
    <source>
        <dbReference type="SAM" id="MobiDB-lite"/>
    </source>
</evidence>
<dbReference type="SMART" id="SM00066">
    <property type="entry name" value="GAL4"/>
    <property type="match status" value="1"/>
</dbReference>
<comment type="subcellular location">
    <subcellularLocation>
        <location evidence="1">Nucleus</location>
    </subcellularLocation>
</comment>
<name>A0A179FN97_METCM</name>
<evidence type="ECO:0000313" key="10">
    <source>
        <dbReference type="Proteomes" id="UP000078397"/>
    </source>
</evidence>
<comment type="caution">
    <text evidence="9">The sequence shown here is derived from an EMBL/GenBank/DDBJ whole genome shotgun (WGS) entry which is preliminary data.</text>
</comment>
<dbReference type="PROSITE" id="PS50048">
    <property type="entry name" value="ZN2_CY6_FUNGAL_2"/>
    <property type="match status" value="1"/>
</dbReference>
<organism evidence="9 10">
    <name type="scientific">Pochonia chlamydosporia 170</name>
    <dbReference type="NCBI Taxonomy" id="1380566"/>
    <lineage>
        <taxon>Eukaryota</taxon>
        <taxon>Fungi</taxon>
        <taxon>Dikarya</taxon>
        <taxon>Ascomycota</taxon>
        <taxon>Pezizomycotina</taxon>
        <taxon>Sordariomycetes</taxon>
        <taxon>Hypocreomycetidae</taxon>
        <taxon>Hypocreales</taxon>
        <taxon>Clavicipitaceae</taxon>
        <taxon>Pochonia</taxon>
    </lineage>
</organism>
<keyword evidence="6" id="KW-0539">Nucleus</keyword>
<dbReference type="InterPro" id="IPR050815">
    <property type="entry name" value="TF_fung"/>
</dbReference>
<evidence type="ECO:0000256" key="2">
    <source>
        <dbReference type="ARBA" id="ARBA00022723"/>
    </source>
</evidence>
<dbReference type="PANTHER" id="PTHR47338">
    <property type="entry name" value="ZN(II)2CYS6 TRANSCRIPTION FACTOR (EUROFUNG)-RELATED"/>
    <property type="match status" value="1"/>
</dbReference>
<dbReference type="GO" id="GO:0003677">
    <property type="term" value="F:DNA binding"/>
    <property type="evidence" value="ECO:0007669"/>
    <property type="project" value="UniProtKB-KW"/>
</dbReference>
<keyword evidence="2" id="KW-0479">Metal-binding</keyword>
<dbReference type="PROSITE" id="PS00463">
    <property type="entry name" value="ZN2_CY6_FUNGAL_1"/>
    <property type="match status" value="1"/>
</dbReference>
<dbReference type="Pfam" id="PF04082">
    <property type="entry name" value="Fungal_trans"/>
    <property type="match status" value="1"/>
</dbReference>
<dbReference type="KEGG" id="pchm:VFPPC_08329"/>
<dbReference type="PANTHER" id="PTHR47338:SF3">
    <property type="entry name" value="C6 FINGER DOMAIN TRANSCRIPTION FACTOR DBAA-RELATED"/>
    <property type="match status" value="1"/>
</dbReference>
<keyword evidence="10" id="KW-1185">Reference proteome</keyword>
<keyword evidence="5" id="KW-0804">Transcription</keyword>
<dbReference type="InterPro" id="IPR001138">
    <property type="entry name" value="Zn2Cys6_DnaBD"/>
</dbReference>
<keyword evidence="4 9" id="KW-0238">DNA-binding</keyword>
<dbReference type="EMBL" id="LSBJ02000004">
    <property type="protein sequence ID" value="OAQ66817.1"/>
    <property type="molecule type" value="Genomic_DNA"/>
</dbReference>
<feature type="compositionally biased region" description="Low complexity" evidence="7">
    <location>
        <begin position="158"/>
        <end position="167"/>
    </location>
</feature>
<protein>
    <submittedName>
        <fullName evidence="9">Zn(2)-C6 fungal-type DNA-binding domain-containing protein</fullName>
    </submittedName>
</protein>
<dbReference type="GO" id="GO:0005634">
    <property type="term" value="C:nucleus"/>
    <property type="evidence" value="ECO:0007669"/>
    <property type="project" value="UniProtKB-SubCell"/>
</dbReference>
<dbReference type="CDD" id="cd12148">
    <property type="entry name" value="fungal_TF_MHR"/>
    <property type="match status" value="1"/>
</dbReference>
<evidence type="ECO:0000256" key="6">
    <source>
        <dbReference type="ARBA" id="ARBA00023242"/>
    </source>
</evidence>
<evidence type="ECO:0000256" key="5">
    <source>
        <dbReference type="ARBA" id="ARBA00023163"/>
    </source>
</evidence>
<evidence type="ECO:0000256" key="4">
    <source>
        <dbReference type="ARBA" id="ARBA00023125"/>
    </source>
</evidence>
<dbReference type="GO" id="GO:0006351">
    <property type="term" value="P:DNA-templated transcription"/>
    <property type="evidence" value="ECO:0007669"/>
    <property type="project" value="InterPro"/>
</dbReference>
<accession>A0A179FN97</accession>
<dbReference type="GO" id="GO:0008270">
    <property type="term" value="F:zinc ion binding"/>
    <property type="evidence" value="ECO:0007669"/>
    <property type="project" value="InterPro"/>
</dbReference>
<dbReference type="RefSeq" id="XP_018143904.1">
    <property type="nucleotide sequence ID" value="XM_018287056.1"/>
</dbReference>
<dbReference type="OrthoDB" id="3037908at2759"/>
<dbReference type="Gene3D" id="4.10.240.10">
    <property type="entry name" value="Zn(2)-C6 fungal-type DNA-binding domain"/>
    <property type="match status" value="1"/>
</dbReference>
<keyword evidence="3" id="KW-0805">Transcription regulation</keyword>
<evidence type="ECO:0000259" key="8">
    <source>
        <dbReference type="PROSITE" id="PS50048"/>
    </source>
</evidence>
<dbReference type="Proteomes" id="UP000078397">
    <property type="component" value="Unassembled WGS sequence"/>
</dbReference>
<feature type="region of interest" description="Disordered" evidence="7">
    <location>
        <begin position="250"/>
        <end position="272"/>
    </location>
</feature>